<organism evidence="14 15">
    <name type="scientific">Gordonibacter faecis</name>
    <dbReference type="NCBI Taxonomy" id="3047475"/>
    <lineage>
        <taxon>Bacteria</taxon>
        <taxon>Bacillati</taxon>
        <taxon>Actinomycetota</taxon>
        <taxon>Coriobacteriia</taxon>
        <taxon>Eggerthellales</taxon>
        <taxon>Eggerthellaceae</taxon>
        <taxon>Gordonibacter</taxon>
    </lineage>
</organism>
<evidence type="ECO:0000256" key="10">
    <source>
        <dbReference type="ARBA" id="ARBA00023136"/>
    </source>
</evidence>
<dbReference type="RefSeq" id="WP_283832723.1">
    <property type="nucleotide sequence ID" value="NZ_JASJEU010000022.1"/>
</dbReference>
<dbReference type="InterPro" id="IPR036890">
    <property type="entry name" value="HATPase_C_sf"/>
</dbReference>
<dbReference type="Pfam" id="PF02518">
    <property type="entry name" value="HATPase_c"/>
    <property type="match status" value="1"/>
</dbReference>
<dbReference type="SMART" id="SM00387">
    <property type="entry name" value="HATPase_c"/>
    <property type="match status" value="1"/>
</dbReference>
<feature type="domain" description="Histidine kinase" evidence="13">
    <location>
        <begin position="214"/>
        <end position="439"/>
    </location>
</feature>
<evidence type="ECO:0000259" key="13">
    <source>
        <dbReference type="PROSITE" id="PS50109"/>
    </source>
</evidence>
<dbReference type="InterPro" id="IPR005467">
    <property type="entry name" value="His_kinase_dom"/>
</dbReference>
<feature type="region of interest" description="Disordered" evidence="11">
    <location>
        <begin position="55"/>
        <end position="84"/>
    </location>
</feature>
<dbReference type="EC" id="2.7.13.3" evidence="3"/>
<keyword evidence="4" id="KW-0597">Phosphoprotein</keyword>
<dbReference type="GO" id="GO:0016301">
    <property type="term" value="F:kinase activity"/>
    <property type="evidence" value="ECO:0007669"/>
    <property type="project" value="UniProtKB-KW"/>
</dbReference>
<comment type="catalytic activity">
    <reaction evidence="1">
        <text>ATP + protein L-histidine = ADP + protein N-phospho-L-histidine.</text>
        <dbReference type="EC" id="2.7.13.3"/>
    </reaction>
</comment>
<evidence type="ECO:0000256" key="11">
    <source>
        <dbReference type="SAM" id="MobiDB-lite"/>
    </source>
</evidence>
<keyword evidence="5" id="KW-0808">Transferase</keyword>
<dbReference type="InterPro" id="IPR003661">
    <property type="entry name" value="HisK_dim/P_dom"/>
</dbReference>
<dbReference type="InterPro" id="IPR004358">
    <property type="entry name" value="Sig_transdc_His_kin-like_C"/>
</dbReference>
<feature type="transmembrane region" description="Helical" evidence="12">
    <location>
        <begin position="171"/>
        <end position="193"/>
    </location>
</feature>
<gene>
    <name evidence="14" type="ORF">QNJ86_11235</name>
</gene>
<evidence type="ECO:0000256" key="9">
    <source>
        <dbReference type="ARBA" id="ARBA00023012"/>
    </source>
</evidence>
<dbReference type="InterPro" id="IPR050428">
    <property type="entry name" value="TCS_sensor_his_kinase"/>
</dbReference>
<evidence type="ECO:0000256" key="4">
    <source>
        <dbReference type="ARBA" id="ARBA00022553"/>
    </source>
</evidence>
<accession>A0ABT7DS71</accession>
<dbReference type="SMART" id="SM00388">
    <property type="entry name" value="HisKA"/>
    <property type="match status" value="1"/>
</dbReference>
<dbReference type="PANTHER" id="PTHR45436">
    <property type="entry name" value="SENSOR HISTIDINE KINASE YKOH"/>
    <property type="match status" value="1"/>
</dbReference>
<dbReference type="SUPFAM" id="SSF55874">
    <property type="entry name" value="ATPase domain of HSP90 chaperone/DNA topoisomerase II/histidine kinase"/>
    <property type="match status" value="1"/>
</dbReference>
<keyword evidence="7 14" id="KW-0418">Kinase</keyword>
<evidence type="ECO:0000313" key="14">
    <source>
        <dbReference type="EMBL" id="MDJ1651376.1"/>
    </source>
</evidence>
<evidence type="ECO:0000256" key="12">
    <source>
        <dbReference type="SAM" id="Phobius"/>
    </source>
</evidence>
<sequence length="446" mass="47173">MLKKLRIKFIALNMTTVALVLAVVFTAICVIDYQQSVGRVHNALDAALSHVPGDEMAFRPGGTEGEGSAGAPAQTQAPLPPEIGGRRDGEAVIPVAVYEQAADGTLSAVATRTTASIADDVLAEAGETLRSASDGSGTLDALGLFYAKRQMDGTTYLAFADTSAASGWQSLALTLAGVGVVALAAFFVISLFFSRWALRPVERAWEQQRRFVADASHELKTPLTVILANTSILLEHPERSVASESQWIESTQTEAERMQQLVSDLLLLAQLDAGKDAQGGTLNGSEAFALLDFSDVVEAELLQFESVAFERGVQLGGTVEQQIQVRGDASRLHRLMATLLDNACKYADNGGTVTVTLECAGRAAQLAVHNTGPAIAPDDLPHVFDRFYRADKARTRDEGGYGLGLAIAQEIAEEHGGTISATSFKSAGTTFTVTLPLPPTPTTPAS</sequence>
<evidence type="ECO:0000256" key="2">
    <source>
        <dbReference type="ARBA" id="ARBA00004236"/>
    </source>
</evidence>
<dbReference type="PROSITE" id="PS50109">
    <property type="entry name" value="HIS_KIN"/>
    <property type="match status" value="1"/>
</dbReference>
<evidence type="ECO:0000256" key="5">
    <source>
        <dbReference type="ARBA" id="ARBA00022679"/>
    </source>
</evidence>
<evidence type="ECO:0000256" key="7">
    <source>
        <dbReference type="ARBA" id="ARBA00022777"/>
    </source>
</evidence>
<dbReference type="PRINTS" id="PR00344">
    <property type="entry name" value="BCTRLSENSOR"/>
</dbReference>
<dbReference type="Gene3D" id="1.10.287.130">
    <property type="match status" value="1"/>
</dbReference>
<dbReference type="CDD" id="cd00082">
    <property type="entry name" value="HisKA"/>
    <property type="match status" value="1"/>
</dbReference>
<dbReference type="Proteomes" id="UP001232750">
    <property type="component" value="Unassembled WGS sequence"/>
</dbReference>
<keyword evidence="6 12" id="KW-0812">Transmembrane</keyword>
<reference evidence="14 15" key="1">
    <citation type="submission" date="2023-05" db="EMBL/GenBank/DDBJ databases">
        <title>Gordonibacter KGMB12511T sp. nov., isolated from faeces of healthy Korean.</title>
        <authorList>
            <person name="Kim H.S."/>
            <person name="Kim J.-S."/>
            <person name="Suh M.K."/>
            <person name="Eom M.K."/>
            <person name="Do H.E."/>
            <person name="Lee J.-S."/>
        </authorList>
    </citation>
    <scope>NUCLEOTIDE SEQUENCE [LARGE SCALE GENOMIC DNA]</scope>
    <source>
        <strain evidence="14 15">KGMB12511</strain>
    </source>
</reference>
<evidence type="ECO:0000256" key="6">
    <source>
        <dbReference type="ARBA" id="ARBA00022692"/>
    </source>
</evidence>
<dbReference type="CDD" id="cd00075">
    <property type="entry name" value="HATPase"/>
    <property type="match status" value="1"/>
</dbReference>
<evidence type="ECO:0000256" key="3">
    <source>
        <dbReference type="ARBA" id="ARBA00012438"/>
    </source>
</evidence>
<dbReference type="EMBL" id="JASJEU010000022">
    <property type="protein sequence ID" value="MDJ1651376.1"/>
    <property type="molecule type" value="Genomic_DNA"/>
</dbReference>
<proteinExistence type="predicted"/>
<dbReference type="PANTHER" id="PTHR45436:SF5">
    <property type="entry name" value="SENSOR HISTIDINE KINASE TRCS"/>
    <property type="match status" value="1"/>
</dbReference>
<evidence type="ECO:0000256" key="8">
    <source>
        <dbReference type="ARBA" id="ARBA00022989"/>
    </source>
</evidence>
<evidence type="ECO:0000313" key="15">
    <source>
        <dbReference type="Proteomes" id="UP001232750"/>
    </source>
</evidence>
<keyword evidence="10 12" id="KW-0472">Membrane</keyword>
<protein>
    <recommendedName>
        <fullName evidence="3">histidine kinase</fullName>
        <ecNumber evidence="3">2.7.13.3</ecNumber>
    </recommendedName>
</protein>
<evidence type="ECO:0000256" key="1">
    <source>
        <dbReference type="ARBA" id="ARBA00000085"/>
    </source>
</evidence>
<dbReference type="InterPro" id="IPR036097">
    <property type="entry name" value="HisK_dim/P_sf"/>
</dbReference>
<dbReference type="SUPFAM" id="SSF47384">
    <property type="entry name" value="Homodimeric domain of signal transducing histidine kinase"/>
    <property type="match status" value="1"/>
</dbReference>
<dbReference type="Gene3D" id="3.30.565.10">
    <property type="entry name" value="Histidine kinase-like ATPase, C-terminal domain"/>
    <property type="match status" value="1"/>
</dbReference>
<keyword evidence="15" id="KW-1185">Reference proteome</keyword>
<keyword evidence="9" id="KW-0902">Two-component regulatory system</keyword>
<comment type="caution">
    <text evidence="14">The sequence shown here is derived from an EMBL/GenBank/DDBJ whole genome shotgun (WGS) entry which is preliminary data.</text>
</comment>
<comment type="subcellular location">
    <subcellularLocation>
        <location evidence="2">Cell membrane</location>
    </subcellularLocation>
</comment>
<keyword evidence="8 12" id="KW-1133">Transmembrane helix</keyword>
<name>A0ABT7DS71_9ACTN</name>
<dbReference type="InterPro" id="IPR003594">
    <property type="entry name" value="HATPase_dom"/>
</dbReference>
<dbReference type="Pfam" id="PF00512">
    <property type="entry name" value="HisKA"/>
    <property type="match status" value="1"/>
</dbReference>